<gene>
    <name evidence="10 13" type="primary">murG</name>
    <name evidence="13" type="ORF">CUZ56_01662</name>
</gene>
<evidence type="ECO:0000256" key="7">
    <source>
        <dbReference type="ARBA" id="ARBA00023136"/>
    </source>
</evidence>
<dbReference type="Pfam" id="PF03033">
    <property type="entry name" value="Glyco_transf_28"/>
    <property type="match status" value="1"/>
</dbReference>
<dbReference type="GO" id="GO:0071555">
    <property type="term" value="P:cell wall organization"/>
    <property type="evidence" value="ECO:0007669"/>
    <property type="project" value="UniProtKB-KW"/>
</dbReference>
<feature type="binding site" evidence="10">
    <location>
        <position position="131"/>
    </location>
    <ligand>
        <name>UDP-N-acetyl-alpha-D-glucosamine</name>
        <dbReference type="ChEBI" id="CHEBI:57705"/>
    </ligand>
</feature>
<evidence type="ECO:0000256" key="8">
    <source>
        <dbReference type="ARBA" id="ARBA00023306"/>
    </source>
</evidence>
<dbReference type="OrthoDB" id="9808936at2"/>
<keyword evidence="14" id="KW-1185">Reference proteome</keyword>
<dbReference type="Pfam" id="PF04101">
    <property type="entry name" value="Glyco_tran_28_C"/>
    <property type="match status" value="1"/>
</dbReference>
<evidence type="ECO:0000256" key="9">
    <source>
        <dbReference type="ARBA" id="ARBA00023316"/>
    </source>
</evidence>
<keyword evidence="6 10" id="KW-0573">Peptidoglycan synthesis</keyword>
<reference evidence="13 14" key="1">
    <citation type="submission" date="2018-01" db="EMBL/GenBank/DDBJ databases">
        <title>Saezia sanguinis gen. nov., sp. nov., in the order Burkholderiales isolated from human blood.</title>
        <authorList>
            <person name="Medina-Pascual M.J."/>
            <person name="Valdezate S."/>
            <person name="Monzon S."/>
            <person name="Cuesta I."/>
            <person name="Carrasco G."/>
            <person name="Villalon P."/>
            <person name="Saez-Nieto J.A."/>
        </authorList>
    </citation>
    <scope>NUCLEOTIDE SEQUENCE [LARGE SCALE GENOMIC DNA]</scope>
    <source>
        <strain evidence="13 14">CNM695-12</strain>
    </source>
</reference>
<dbReference type="Proteomes" id="UP000286947">
    <property type="component" value="Unassembled WGS sequence"/>
</dbReference>
<dbReference type="PANTHER" id="PTHR21015">
    <property type="entry name" value="UDP-N-ACETYLGLUCOSAMINE--N-ACETYLMURAMYL-(PENTAPEPTIDE) PYROPHOSPHORYL-UNDECAPRENOL N-ACETYLGLUCOSAMINE TRANSFERASE 1"/>
    <property type="match status" value="1"/>
</dbReference>
<keyword evidence="1 10" id="KW-1003">Cell membrane</keyword>
<keyword evidence="7 10" id="KW-0472">Membrane</keyword>
<dbReference type="GO" id="GO:0008360">
    <property type="term" value="P:regulation of cell shape"/>
    <property type="evidence" value="ECO:0007669"/>
    <property type="project" value="UniProtKB-KW"/>
</dbReference>
<feature type="binding site" evidence="10">
    <location>
        <position position="167"/>
    </location>
    <ligand>
        <name>UDP-N-acetyl-alpha-D-glucosamine</name>
        <dbReference type="ChEBI" id="CHEBI:57705"/>
    </ligand>
</feature>
<evidence type="ECO:0000313" key="14">
    <source>
        <dbReference type="Proteomes" id="UP000286947"/>
    </source>
</evidence>
<feature type="domain" description="Glycosyltransferase family 28 N-terminal" evidence="11">
    <location>
        <begin position="13"/>
        <end position="150"/>
    </location>
</feature>
<keyword evidence="2 10" id="KW-0132">Cell division</keyword>
<dbReference type="HAMAP" id="MF_00033">
    <property type="entry name" value="MurG"/>
    <property type="match status" value="1"/>
</dbReference>
<comment type="caution">
    <text evidence="10">Lacks conserved residue(s) required for the propagation of feature annotation.</text>
</comment>
<evidence type="ECO:0000256" key="6">
    <source>
        <dbReference type="ARBA" id="ARBA00022984"/>
    </source>
</evidence>
<keyword evidence="4 10" id="KW-0808">Transferase</keyword>
<dbReference type="GO" id="GO:0050511">
    <property type="term" value="F:undecaprenyldiphospho-muramoylpentapeptide beta-N-acetylglucosaminyltransferase activity"/>
    <property type="evidence" value="ECO:0007669"/>
    <property type="project" value="UniProtKB-UniRule"/>
</dbReference>
<feature type="binding site" evidence="10">
    <location>
        <position position="249"/>
    </location>
    <ligand>
        <name>UDP-N-acetyl-alpha-D-glucosamine</name>
        <dbReference type="ChEBI" id="CHEBI:57705"/>
    </ligand>
</feature>
<evidence type="ECO:0000259" key="12">
    <source>
        <dbReference type="Pfam" id="PF04101"/>
    </source>
</evidence>
<feature type="binding site" evidence="10">
    <location>
        <begin position="19"/>
        <end position="21"/>
    </location>
    <ligand>
        <name>UDP-N-acetyl-alpha-D-glucosamine</name>
        <dbReference type="ChEBI" id="CHEBI:57705"/>
    </ligand>
</feature>
<comment type="pathway">
    <text evidence="10">Cell wall biogenesis; peptidoglycan biosynthesis.</text>
</comment>
<comment type="caution">
    <text evidence="13">The sequence shown here is derived from an EMBL/GenBank/DDBJ whole genome shotgun (WGS) entry which is preliminary data.</text>
</comment>
<dbReference type="NCBIfam" id="TIGR01133">
    <property type="entry name" value="murG"/>
    <property type="match status" value="1"/>
</dbReference>
<feature type="binding site" evidence="10">
    <location>
        <position position="294"/>
    </location>
    <ligand>
        <name>UDP-N-acetyl-alpha-D-glucosamine</name>
        <dbReference type="ChEBI" id="CHEBI:57705"/>
    </ligand>
</feature>
<comment type="function">
    <text evidence="10">Cell wall formation. Catalyzes the transfer of a GlcNAc subunit on undecaprenyl-pyrophosphoryl-MurNAc-pentapeptide (lipid intermediate I) to form undecaprenyl-pyrophosphoryl-MurNAc-(pentapeptide)GlcNAc (lipid intermediate II).</text>
</comment>
<keyword evidence="5 10" id="KW-0133">Cell shape</keyword>
<dbReference type="UniPathway" id="UPA00219"/>
<dbReference type="EMBL" id="PQSP01000003">
    <property type="protein sequence ID" value="RUS66867.1"/>
    <property type="molecule type" value="Genomic_DNA"/>
</dbReference>
<evidence type="ECO:0000256" key="4">
    <source>
        <dbReference type="ARBA" id="ARBA00022679"/>
    </source>
</evidence>
<dbReference type="GO" id="GO:0005975">
    <property type="term" value="P:carbohydrate metabolic process"/>
    <property type="evidence" value="ECO:0007669"/>
    <property type="project" value="InterPro"/>
</dbReference>
<keyword evidence="9 10" id="KW-0961">Cell wall biogenesis/degradation</keyword>
<dbReference type="InterPro" id="IPR004276">
    <property type="entry name" value="GlycoTrans_28_N"/>
</dbReference>
<dbReference type="GO" id="GO:0009252">
    <property type="term" value="P:peptidoglycan biosynthetic process"/>
    <property type="evidence" value="ECO:0007669"/>
    <property type="project" value="UniProtKB-UniRule"/>
</dbReference>
<comment type="catalytic activity">
    <reaction evidence="10">
        <text>di-trans,octa-cis-undecaprenyl diphospho-N-acetyl-alpha-D-muramoyl-L-alanyl-D-glutamyl-meso-2,6-diaminopimeloyl-D-alanyl-D-alanine + UDP-N-acetyl-alpha-D-glucosamine = di-trans,octa-cis-undecaprenyl diphospho-[N-acetyl-alpha-D-glucosaminyl-(1-&gt;4)]-N-acetyl-alpha-D-muramoyl-L-alanyl-D-glutamyl-meso-2,6-diaminopimeloyl-D-alanyl-D-alanine + UDP + H(+)</text>
        <dbReference type="Rhea" id="RHEA:31227"/>
        <dbReference type="ChEBI" id="CHEBI:15378"/>
        <dbReference type="ChEBI" id="CHEBI:57705"/>
        <dbReference type="ChEBI" id="CHEBI:58223"/>
        <dbReference type="ChEBI" id="CHEBI:61387"/>
        <dbReference type="ChEBI" id="CHEBI:61388"/>
        <dbReference type="EC" id="2.4.1.227"/>
    </reaction>
</comment>
<keyword evidence="3 10" id="KW-0328">Glycosyltransferase</keyword>
<dbReference type="GO" id="GO:0005886">
    <property type="term" value="C:plasma membrane"/>
    <property type="evidence" value="ECO:0007669"/>
    <property type="project" value="UniProtKB-SubCell"/>
</dbReference>
<name>A0A433SDQ7_9BURK</name>
<dbReference type="InterPro" id="IPR007235">
    <property type="entry name" value="Glyco_trans_28_C"/>
</dbReference>
<proteinExistence type="inferred from homology"/>
<sequence>MSQRNQTPAKTALVMAGGTGGHIFPGLAVAEALRERGWQVHWLGVPGSMEEKLVVPKGFAFEALVFGGLRGKGLVTKLMLPWRLLKAFCGAFRIVGRVQPDVLIGLGGYITFPGGMMGVLRGKPLFLHEQNSVPGLANKVLAKFAKRVFTAFPDVFPKGEYVGNPLRAEFTRQQAPEKQFQGRTGVLKLLVVGGSLGARALNDMVPQALALIPEAQRPQTVHQSGAKQIDELRASYAAAGVQADLTPFIEDTAQAYADADVIIARSGASTVTEIAAVGAAALFVPFPHAVDDHQTANAQFLVKAGAAWIVQQSELTAAGLSQWLMSLSRDELMERAQKAHAQAKLNAAQKVADACEELVKL</sequence>
<comment type="subcellular location">
    <subcellularLocation>
        <location evidence="10">Cell membrane</location>
        <topology evidence="10">Peripheral membrane protein</topology>
        <orientation evidence="10">Cytoplasmic side</orientation>
    </subcellularLocation>
</comment>
<feature type="binding site" evidence="10">
    <location>
        <position position="195"/>
    </location>
    <ligand>
        <name>UDP-N-acetyl-alpha-D-glucosamine</name>
        <dbReference type="ChEBI" id="CHEBI:57705"/>
    </ligand>
</feature>
<dbReference type="Gene3D" id="3.40.50.2000">
    <property type="entry name" value="Glycogen Phosphorylase B"/>
    <property type="match status" value="2"/>
</dbReference>
<evidence type="ECO:0000256" key="10">
    <source>
        <dbReference type="HAMAP-Rule" id="MF_00033"/>
    </source>
</evidence>
<dbReference type="CDD" id="cd03785">
    <property type="entry name" value="GT28_MurG"/>
    <property type="match status" value="1"/>
</dbReference>
<evidence type="ECO:0000259" key="11">
    <source>
        <dbReference type="Pfam" id="PF03033"/>
    </source>
</evidence>
<dbReference type="InterPro" id="IPR006009">
    <property type="entry name" value="GlcNAc_MurG"/>
</dbReference>
<evidence type="ECO:0000256" key="3">
    <source>
        <dbReference type="ARBA" id="ARBA00022676"/>
    </source>
</evidence>
<evidence type="ECO:0000256" key="2">
    <source>
        <dbReference type="ARBA" id="ARBA00022618"/>
    </source>
</evidence>
<evidence type="ECO:0000256" key="5">
    <source>
        <dbReference type="ARBA" id="ARBA00022960"/>
    </source>
</evidence>
<protein>
    <recommendedName>
        <fullName evidence="10">UDP-N-acetylglucosamine--N-acetylmuramyl-(pentapeptide) pyrophosphoryl-undecaprenol N-acetylglucosamine transferase</fullName>
        <ecNumber evidence="10">2.4.1.227</ecNumber>
    </recommendedName>
    <alternativeName>
        <fullName evidence="10">Undecaprenyl-PP-MurNAc-pentapeptide-UDPGlcNAc GlcNAc transferase</fullName>
    </alternativeName>
</protein>
<organism evidence="13 14">
    <name type="scientific">Saezia sanguinis</name>
    <dbReference type="NCBI Taxonomy" id="1965230"/>
    <lineage>
        <taxon>Bacteria</taxon>
        <taxon>Pseudomonadati</taxon>
        <taxon>Pseudomonadota</taxon>
        <taxon>Betaproteobacteria</taxon>
        <taxon>Burkholderiales</taxon>
        <taxon>Saeziaceae</taxon>
        <taxon>Saezia</taxon>
    </lineage>
</organism>
<evidence type="ECO:0000313" key="13">
    <source>
        <dbReference type="EMBL" id="RUS66867.1"/>
    </source>
</evidence>
<dbReference type="AlphaFoldDB" id="A0A433SDQ7"/>
<dbReference type="RefSeq" id="WP_126979867.1">
    <property type="nucleotide sequence ID" value="NZ_PQSP01000003.1"/>
</dbReference>
<dbReference type="GO" id="GO:0051301">
    <property type="term" value="P:cell division"/>
    <property type="evidence" value="ECO:0007669"/>
    <property type="project" value="UniProtKB-KW"/>
</dbReference>
<dbReference type="EC" id="2.4.1.227" evidence="10"/>
<dbReference type="PANTHER" id="PTHR21015:SF22">
    <property type="entry name" value="GLYCOSYLTRANSFERASE"/>
    <property type="match status" value="1"/>
</dbReference>
<dbReference type="SUPFAM" id="SSF53756">
    <property type="entry name" value="UDP-Glycosyltransferase/glycogen phosphorylase"/>
    <property type="match status" value="1"/>
</dbReference>
<dbReference type="GO" id="GO:0051991">
    <property type="term" value="F:UDP-N-acetyl-D-glucosamine:N-acetylmuramoyl-L-alanyl-D-glutamyl-meso-2,6-diaminopimelyl-D-alanyl-D-alanine-diphosphoundecaprenol 4-beta-N-acetylglucosaminlytransferase activity"/>
    <property type="evidence" value="ECO:0007669"/>
    <property type="project" value="RHEA"/>
</dbReference>
<accession>A0A433SDQ7</accession>
<evidence type="ECO:0000256" key="1">
    <source>
        <dbReference type="ARBA" id="ARBA00022475"/>
    </source>
</evidence>
<feature type="domain" description="Glycosyl transferase family 28 C-terminal" evidence="12">
    <location>
        <begin position="189"/>
        <end position="350"/>
    </location>
</feature>
<comment type="similarity">
    <text evidence="10">Belongs to the glycosyltransferase 28 family. MurG subfamily.</text>
</comment>
<keyword evidence="8 10" id="KW-0131">Cell cycle</keyword>